<feature type="compositionally biased region" description="Basic and acidic residues" evidence="1">
    <location>
        <begin position="177"/>
        <end position="219"/>
    </location>
</feature>
<dbReference type="AlphaFoldDB" id="A0ABD2LVC2"/>
<feature type="region of interest" description="Disordered" evidence="1">
    <location>
        <begin position="146"/>
        <end position="270"/>
    </location>
</feature>
<protein>
    <submittedName>
        <fullName evidence="3">Uncharacterized protein</fullName>
    </submittedName>
</protein>
<dbReference type="EMBL" id="JBICBT010000258">
    <property type="protein sequence ID" value="KAL3119038.1"/>
    <property type="molecule type" value="Genomic_DNA"/>
</dbReference>
<organism evidence="3 4">
    <name type="scientific">Heterodera trifolii</name>
    <dbReference type="NCBI Taxonomy" id="157864"/>
    <lineage>
        <taxon>Eukaryota</taxon>
        <taxon>Metazoa</taxon>
        <taxon>Ecdysozoa</taxon>
        <taxon>Nematoda</taxon>
        <taxon>Chromadorea</taxon>
        <taxon>Rhabditida</taxon>
        <taxon>Tylenchina</taxon>
        <taxon>Tylenchomorpha</taxon>
        <taxon>Tylenchoidea</taxon>
        <taxon>Heteroderidae</taxon>
        <taxon>Heteroderinae</taxon>
        <taxon>Heterodera</taxon>
    </lineage>
</organism>
<gene>
    <name evidence="3" type="ORF">niasHT_003821</name>
</gene>
<accession>A0ABD2LVC2</accession>
<evidence type="ECO:0000256" key="1">
    <source>
        <dbReference type="SAM" id="MobiDB-lite"/>
    </source>
</evidence>
<reference evidence="3 4" key="1">
    <citation type="submission" date="2024-10" db="EMBL/GenBank/DDBJ databases">
        <authorList>
            <person name="Kim D."/>
        </authorList>
    </citation>
    <scope>NUCLEOTIDE SEQUENCE [LARGE SCALE GENOMIC DNA]</scope>
    <source>
        <strain evidence="3">BH-2024</strain>
    </source>
</reference>
<feature type="compositionally biased region" description="Basic and acidic residues" evidence="1">
    <location>
        <begin position="156"/>
        <end position="167"/>
    </location>
</feature>
<evidence type="ECO:0000313" key="4">
    <source>
        <dbReference type="Proteomes" id="UP001620626"/>
    </source>
</evidence>
<dbReference type="Proteomes" id="UP001620626">
    <property type="component" value="Unassembled WGS sequence"/>
</dbReference>
<evidence type="ECO:0000256" key="2">
    <source>
        <dbReference type="SAM" id="SignalP"/>
    </source>
</evidence>
<feature type="signal peptide" evidence="2">
    <location>
        <begin position="1"/>
        <end position="18"/>
    </location>
</feature>
<keyword evidence="2" id="KW-0732">Signal</keyword>
<evidence type="ECO:0000313" key="3">
    <source>
        <dbReference type="EMBL" id="KAL3119038.1"/>
    </source>
</evidence>
<keyword evidence="4" id="KW-1185">Reference proteome</keyword>
<comment type="caution">
    <text evidence="3">The sequence shown here is derived from an EMBL/GenBank/DDBJ whole genome shotgun (WGS) entry which is preliminary data.</text>
</comment>
<proteinExistence type="predicted"/>
<feature type="chain" id="PRO_5044844163" evidence="2">
    <location>
        <begin position="19"/>
        <end position="472"/>
    </location>
</feature>
<name>A0ABD2LVC2_9BILA</name>
<sequence>MALSALLLLLPLLLNVQNIPDESVQSDVKAVGSAISSLEQWKDPRNSLASLDSQLTEPQRALAKMFWELETIEKEKPKAPPQFDLGLFSEALEAMVEMNEEAKEVKLRKDKLIEWAGGEKANEEKEGKTKEEETMPEVRVNENGKVEVTNGAGGDGKMEVKRRKDENGNEQVVVTFVKREGTEEPAKKPKTEMQTEEEQKKEGEEDNPRKGQEEAKMEQDNGEGATKMDSANSAKSAVPMPTILSSPAAPAEEEEKASNALTEANGRKKVHKDEERFIVLMEDNGSTGNANERQLEIVRMPKVERDFGSELFGLPQPSNGGQSPMDMFFNLFGRKKRETVQEGRKKRSIENLANLGKPGSEFVTKMAEQAKNGDKQDEKAEIKQYLEKGVANAQGNKKAEKLAFVWYSELLYWTTKWIEALENRVMGVKPELAQQFVFSKTGMAAYKELKEEVDKCEAKLAKLKEWIGDYFK</sequence>